<feature type="domain" description="C2H2-type" evidence="8">
    <location>
        <begin position="226"/>
        <end position="253"/>
    </location>
</feature>
<name>A0ABY7F8Q9_MYAAR</name>
<evidence type="ECO:0000256" key="5">
    <source>
        <dbReference type="ARBA" id="ARBA00022833"/>
    </source>
</evidence>
<proteinExistence type="predicted"/>
<evidence type="ECO:0000259" key="8">
    <source>
        <dbReference type="PROSITE" id="PS50157"/>
    </source>
</evidence>
<evidence type="ECO:0000256" key="6">
    <source>
        <dbReference type="ARBA" id="ARBA00023242"/>
    </source>
</evidence>
<dbReference type="SMART" id="SM00355">
    <property type="entry name" value="ZnF_C2H2"/>
    <property type="match status" value="8"/>
</dbReference>
<keyword evidence="2" id="KW-0479">Metal-binding</keyword>
<keyword evidence="10" id="KW-1185">Reference proteome</keyword>
<evidence type="ECO:0000313" key="10">
    <source>
        <dbReference type="Proteomes" id="UP001164746"/>
    </source>
</evidence>
<evidence type="ECO:0000256" key="2">
    <source>
        <dbReference type="ARBA" id="ARBA00022723"/>
    </source>
</evidence>
<dbReference type="PROSITE" id="PS00028">
    <property type="entry name" value="ZINC_FINGER_C2H2_1"/>
    <property type="match status" value="1"/>
</dbReference>
<feature type="domain" description="C2H2-type" evidence="8">
    <location>
        <begin position="169"/>
        <end position="196"/>
    </location>
</feature>
<dbReference type="InterPro" id="IPR013087">
    <property type="entry name" value="Znf_C2H2_type"/>
</dbReference>
<evidence type="ECO:0000313" key="9">
    <source>
        <dbReference type="EMBL" id="WAR17164.1"/>
    </source>
</evidence>
<dbReference type="Pfam" id="PF00096">
    <property type="entry name" value="zf-C2H2"/>
    <property type="match status" value="5"/>
</dbReference>
<sequence>MNVPGPLAESLMQQASESLVLSSPKKEKLGGLYVMCTLCDKPMQSPSHLVRHMRIHTGEKPFKCEYCDYSSSRKDHLRRHYLNTSKCMKLMREVPPEKPFECEICGYKSSRKDYIRIHQNTKKCKKMRETFMNFLSLDWLLEGSPEDLSQNKPVNAKKSLTEKVGERYYVCEVCNKLQPSPSHLQRHMRTHTGEKPYSCISINAMGQPDNATMVKNYDLLNHLSVLACDICGKLHSNTFLLRRHMRSHTGEKPFKCDGCGFRCARQDNLKRHQMLNLMLMYPSQDDSRNPAMEEMLGRVIYQCKICGKVQPCPANLKRHMRTHTGEKPFKCDWCGYNCARKDAMTAHKRRCSMKKQLEQQRKLNIIQSDAILLFQVLL</sequence>
<dbReference type="Gene3D" id="3.30.160.60">
    <property type="entry name" value="Classic Zinc Finger"/>
    <property type="match status" value="8"/>
</dbReference>
<feature type="domain" description="C2H2-type" evidence="8">
    <location>
        <begin position="34"/>
        <end position="61"/>
    </location>
</feature>
<comment type="subcellular location">
    <subcellularLocation>
        <location evidence="1">Nucleus</location>
    </subcellularLocation>
</comment>
<keyword evidence="3" id="KW-0677">Repeat</keyword>
<organism evidence="9 10">
    <name type="scientific">Mya arenaria</name>
    <name type="common">Soft-shell clam</name>
    <dbReference type="NCBI Taxonomy" id="6604"/>
    <lineage>
        <taxon>Eukaryota</taxon>
        <taxon>Metazoa</taxon>
        <taxon>Spiralia</taxon>
        <taxon>Lophotrochozoa</taxon>
        <taxon>Mollusca</taxon>
        <taxon>Bivalvia</taxon>
        <taxon>Autobranchia</taxon>
        <taxon>Heteroconchia</taxon>
        <taxon>Euheterodonta</taxon>
        <taxon>Imparidentia</taxon>
        <taxon>Neoheterodontei</taxon>
        <taxon>Myida</taxon>
        <taxon>Myoidea</taxon>
        <taxon>Myidae</taxon>
        <taxon>Mya</taxon>
    </lineage>
</organism>
<dbReference type="PANTHER" id="PTHR24394:SF29">
    <property type="entry name" value="MYONEURIN"/>
    <property type="match status" value="1"/>
</dbReference>
<evidence type="ECO:0000256" key="3">
    <source>
        <dbReference type="ARBA" id="ARBA00022737"/>
    </source>
</evidence>
<keyword evidence="4 7" id="KW-0863">Zinc-finger</keyword>
<evidence type="ECO:0000256" key="1">
    <source>
        <dbReference type="ARBA" id="ARBA00004123"/>
    </source>
</evidence>
<dbReference type="PANTHER" id="PTHR24394">
    <property type="entry name" value="ZINC FINGER PROTEIN"/>
    <property type="match status" value="1"/>
</dbReference>
<feature type="domain" description="C2H2-type" evidence="8">
    <location>
        <begin position="301"/>
        <end position="328"/>
    </location>
</feature>
<protein>
    <submittedName>
        <fullName evidence="9">ZN782-like protein</fullName>
    </submittedName>
</protein>
<evidence type="ECO:0000256" key="7">
    <source>
        <dbReference type="PROSITE-ProRule" id="PRU00042"/>
    </source>
</evidence>
<accession>A0ABY7F8Q9</accession>
<keyword evidence="5" id="KW-0862">Zinc</keyword>
<gene>
    <name evidence="9" type="ORF">MAR_031758</name>
</gene>
<dbReference type="InterPro" id="IPR036236">
    <property type="entry name" value="Znf_C2H2_sf"/>
</dbReference>
<dbReference type="SUPFAM" id="SSF57667">
    <property type="entry name" value="beta-beta-alpha zinc fingers"/>
    <property type="match status" value="4"/>
</dbReference>
<evidence type="ECO:0000256" key="4">
    <source>
        <dbReference type="ARBA" id="ARBA00022771"/>
    </source>
</evidence>
<dbReference type="Proteomes" id="UP001164746">
    <property type="component" value="Chromosome 10"/>
</dbReference>
<dbReference type="EMBL" id="CP111021">
    <property type="protein sequence ID" value="WAR17164.1"/>
    <property type="molecule type" value="Genomic_DNA"/>
</dbReference>
<reference evidence="9" key="1">
    <citation type="submission" date="2022-11" db="EMBL/GenBank/DDBJ databases">
        <title>Centuries of genome instability and evolution in soft-shell clam transmissible cancer (bioRxiv).</title>
        <authorList>
            <person name="Hart S.F.M."/>
            <person name="Yonemitsu M.A."/>
            <person name="Giersch R.M."/>
            <person name="Beal B.F."/>
            <person name="Arriagada G."/>
            <person name="Davis B.W."/>
            <person name="Ostrander E.A."/>
            <person name="Goff S.P."/>
            <person name="Metzger M.J."/>
        </authorList>
    </citation>
    <scope>NUCLEOTIDE SEQUENCE</scope>
    <source>
        <strain evidence="9">MELC-2E11</strain>
        <tissue evidence="9">Siphon/mantle</tissue>
    </source>
</reference>
<dbReference type="PROSITE" id="PS50157">
    <property type="entry name" value="ZINC_FINGER_C2H2_2"/>
    <property type="match status" value="4"/>
</dbReference>
<keyword evidence="6" id="KW-0539">Nucleus</keyword>